<dbReference type="GO" id="GO:0004114">
    <property type="term" value="F:3',5'-cyclic-nucleotide phosphodiesterase activity"/>
    <property type="evidence" value="ECO:0007669"/>
    <property type="project" value="InterPro"/>
</dbReference>
<feature type="binding site" evidence="5">
    <location>
        <position position="221"/>
    </location>
    <ligand>
        <name>Zn(2+)</name>
        <dbReference type="ChEBI" id="CHEBI:29105"/>
        <label>1</label>
    </ligand>
</feature>
<keyword evidence="9" id="KW-1185">Reference proteome</keyword>
<dbReference type="OMA" id="PLWFQIG"/>
<feature type="binding site" evidence="5">
    <location>
        <position position="350"/>
    </location>
    <ligand>
        <name>Zn(2+)</name>
        <dbReference type="ChEBI" id="CHEBI:29105"/>
        <label>1</label>
    </ligand>
</feature>
<feature type="binding site" evidence="4">
    <location>
        <position position="411"/>
    </location>
    <ligand>
        <name>AMP</name>
        <dbReference type="ChEBI" id="CHEBI:456215"/>
    </ligand>
</feature>
<sequence length="454" mass="54147">MQTNRSPVEYLNSIEQQIQFLEEYYLKFADETDTQIIQKFIKVYKYIDEAYKSSFITEEALFQTYGFFYQTIKKFTRKLENKIYYDKTDYEATLEKFERLQIKLIPLYKELILDAQKLQRMDLDTLLDSNMAHHIYTKKELGQFSLQLFDFLNLDTIKVPKNVLNDLITEIIMNYNVVPYHNFTHAFQLSQLLFSCYMKSDLKKFCNQLEIFSAILAGLGHDLNHKGVNNMYKIKKSKKFNVLTSEIAVLENMHCATFFNIIQLNRQHDFFQYMTNDEERNLAKRLIITSILATDMSKHNKLLAKFQKRVESTKQFEQGEKNELIDMQRFSNERLEDRIFILNIMVHACDISNPTMKFNNYMNWSYLLTQEFNDQVQHFNNPLQTIKEAKVGVDVTGFLVYKDKPAYYGGQIFFSKTFVFPLWFQIGEMYPELKYLSEEINKNLEILQQKLKQQ</sequence>
<dbReference type="Proteomes" id="UP000000600">
    <property type="component" value="Unassembled WGS sequence"/>
</dbReference>
<evidence type="ECO:0000256" key="4">
    <source>
        <dbReference type="PIRSR" id="PIRSR623088-2"/>
    </source>
</evidence>
<dbReference type="PROSITE" id="PS51845">
    <property type="entry name" value="PDEASE_I_2"/>
    <property type="match status" value="1"/>
</dbReference>
<keyword evidence="2 6" id="KW-0378">Hydrolase</keyword>
<dbReference type="Pfam" id="PF00233">
    <property type="entry name" value="PDEase_I"/>
    <property type="match status" value="1"/>
</dbReference>
<dbReference type="GO" id="GO:0046872">
    <property type="term" value="F:metal ion binding"/>
    <property type="evidence" value="ECO:0007669"/>
    <property type="project" value="UniProtKB-KW"/>
</dbReference>
<dbReference type="KEGG" id="ptm:GSPATT00005937001"/>
<keyword evidence="1 5" id="KW-0479">Metal-binding</keyword>
<evidence type="ECO:0000256" key="5">
    <source>
        <dbReference type="PIRSR" id="PIRSR623088-3"/>
    </source>
</evidence>
<dbReference type="InterPro" id="IPR023088">
    <property type="entry name" value="PDEase"/>
</dbReference>
<dbReference type="EC" id="3.1.4.-" evidence="6"/>
<dbReference type="AlphaFoldDB" id="A0BZW8"/>
<name>A0BZW8_PARTE</name>
<dbReference type="InParanoid" id="A0BZW8"/>
<dbReference type="CDD" id="cd00077">
    <property type="entry name" value="HDc"/>
    <property type="match status" value="1"/>
</dbReference>
<dbReference type="InterPro" id="IPR002073">
    <property type="entry name" value="PDEase_catalytic_dom"/>
</dbReference>
<evidence type="ECO:0000259" key="7">
    <source>
        <dbReference type="PROSITE" id="PS51845"/>
    </source>
</evidence>
<dbReference type="HOGENOM" id="CLU_528438_0_0_1"/>
<evidence type="ECO:0000313" key="9">
    <source>
        <dbReference type="Proteomes" id="UP000000600"/>
    </source>
</evidence>
<evidence type="ECO:0000256" key="2">
    <source>
        <dbReference type="ARBA" id="ARBA00022801"/>
    </source>
</evidence>
<dbReference type="GO" id="GO:0007165">
    <property type="term" value="P:signal transduction"/>
    <property type="evidence" value="ECO:0007669"/>
    <property type="project" value="InterPro"/>
</dbReference>
<dbReference type="PANTHER" id="PTHR11347">
    <property type="entry name" value="CYCLIC NUCLEOTIDE PHOSPHODIESTERASE"/>
    <property type="match status" value="1"/>
</dbReference>
<dbReference type="STRING" id="5888.A0BZW8"/>
<dbReference type="PRINTS" id="PR00387">
    <property type="entry name" value="PDIESTERASE1"/>
</dbReference>
<protein>
    <recommendedName>
        <fullName evidence="6">Phosphodiesterase</fullName>
        <ecNumber evidence="6">3.1.4.-</ecNumber>
    </recommendedName>
</protein>
<accession>A0BZW8</accession>
<dbReference type="Gene3D" id="1.10.1300.10">
    <property type="entry name" value="3'5'-cyclic nucleotide phosphodiesterase, catalytic domain"/>
    <property type="match status" value="1"/>
</dbReference>
<reference evidence="8 9" key="1">
    <citation type="journal article" date="2006" name="Nature">
        <title>Global trends of whole-genome duplications revealed by the ciliate Paramecium tetraurelia.</title>
        <authorList>
            <consortium name="Genoscope"/>
            <person name="Aury J.-M."/>
            <person name="Jaillon O."/>
            <person name="Duret L."/>
            <person name="Noel B."/>
            <person name="Jubin C."/>
            <person name="Porcel B.M."/>
            <person name="Segurens B."/>
            <person name="Daubin V."/>
            <person name="Anthouard V."/>
            <person name="Aiach N."/>
            <person name="Arnaiz O."/>
            <person name="Billaut A."/>
            <person name="Beisson J."/>
            <person name="Blanc I."/>
            <person name="Bouhouche K."/>
            <person name="Camara F."/>
            <person name="Duharcourt S."/>
            <person name="Guigo R."/>
            <person name="Gogendeau D."/>
            <person name="Katinka M."/>
            <person name="Keller A.-M."/>
            <person name="Kissmehl R."/>
            <person name="Klotz C."/>
            <person name="Koll F."/>
            <person name="Le Moue A."/>
            <person name="Lepere C."/>
            <person name="Malinsky S."/>
            <person name="Nowacki M."/>
            <person name="Nowak J.K."/>
            <person name="Plattner H."/>
            <person name="Poulain J."/>
            <person name="Ruiz F."/>
            <person name="Serrano V."/>
            <person name="Zagulski M."/>
            <person name="Dessen P."/>
            <person name="Betermier M."/>
            <person name="Weissenbach J."/>
            <person name="Scarpelli C."/>
            <person name="Schachter V."/>
            <person name="Sperling L."/>
            <person name="Meyer E."/>
            <person name="Cohen J."/>
            <person name="Wincker P."/>
        </authorList>
    </citation>
    <scope>NUCLEOTIDE SEQUENCE [LARGE SCALE GENOMIC DNA]</scope>
    <source>
        <strain evidence="8 9">Stock d4-2</strain>
    </source>
</reference>
<comment type="similarity">
    <text evidence="6">Belongs to the cyclic nucleotide phosphodiesterase family.</text>
</comment>
<comment type="cofactor">
    <cofactor evidence="6">
        <name>a divalent metal cation</name>
        <dbReference type="ChEBI" id="CHEBI:60240"/>
    </cofactor>
    <text evidence="6">Binds 2 divalent metal cations per subunit. Site 1 may preferentially bind zinc ions, while site 2 has a preference for magnesium and/or manganese ions.</text>
</comment>
<evidence type="ECO:0000313" key="8">
    <source>
        <dbReference type="EMBL" id="CAK64085.1"/>
    </source>
</evidence>
<dbReference type="RefSeq" id="XP_001431483.1">
    <property type="nucleotide sequence ID" value="XM_001431446.1"/>
</dbReference>
<proteinExistence type="inferred from homology"/>
<feature type="active site" description="Proton donor" evidence="3">
    <location>
        <position position="181"/>
    </location>
</feature>
<gene>
    <name evidence="8" type="ORF">GSPATT00005937001</name>
</gene>
<dbReference type="InterPro" id="IPR003607">
    <property type="entry name" value="HD/PDEase_dom"/>
</dbReference>
<dbReference type="EMBL" id="CT868030">
    <property type="protein sequence ID" value="CAK64085.1"/>
    <property type="molecule type" value="Genomic_DNA"/>
</dbReference>
<feature type="domain" description="PDEase" evidence="7">
    <location>
        <begin position="100"/>
        <end position="454"/>
    </location>
</feature>
<feature type="binding site" evidence="5">
    <location>
        <position position="185"/>
    </location>
    <ligand>
        <name>Zn(2+)</name>
        <dbReference type="ChEBI" id="CHEBI:29105"/>
        <label>1</label>
    </ligand>
</feature>
<feature type="binding site" evidence="4">
    <location>
        <position position="350"/>
    </location>
    <ligand>
        <name>AMP</name>
        <dbReference type="ChEBI" id="CHEBI:456215"/>
    </ligand>
</feature>
<evidence type="ECO:0000256" key="3">
    <source>
        <dbReference type="PIRSR" id="PIRSR623088-1"/>
    </source>
</evidence>
<organism evidence="8 9">
    <name type="scientific">Paramecium tetraurelia</name>
    <dbReference type="NCBI Taxonomy" id="5888"/>
    <lineage>
        <taxon>Eukaryota</taxon>
        <taxon>Sar</taxon>
        <taxon>Alveolata</taxon>
        <taxon>Ciliophora</taxon>
        <taxon>Intramacronucleata</taxon>
        <taxon>Oligohymenophorea</taxon>
        <taxon>Peniculida</taxon>
        <taxon>Parameciidae</taxon>
        <taxon>Paramecium</taxon>
    </lineage>
</organism>
<dbReference type="OrthoDB" id="189220at2759"/>
<feature type="binding site" evidence="5">
    <location>
        <position position="222"/>
    </location>
    <ligand>
        <name>Zn(2+)</name>
        <dbReference type="ChEBI" id="CHEBI:29105"/>
        <label>1</label>
    </ligand>
</feature>
<dbReference type="SUPFAM" id="SSF109604">
    <property type="entry name" value="HD-domain/PDEase-like"/>
    <property type="match status" value="1"/>
</dbReference>
<dbReference type="InterPro" id="IPR023174">
    <property type="entry name" value="PDEase_CS"/>
</dbReference>
<feature type="binding site" evidence="5">
    <location>
        <position position="222"/>
    </location>
    <ligand>
        <name>Zn(2+)</name>
        <dbReference type="ChEBI" id="CHEBI:29105"/>
        <label>2</label>
    </ligand>
</feature>
<dbReference type="PROSITE" id="PS00126">
    <property type="entry name" value="PDEASE_I_1"/>
    <property type="match status" value="1"/>
</dbReference>
<evidence type="ECO:0000256" key="6">
    <source>
        <dbReference type="RuleBase" id="RU363067"/>
    </source>
</evidence>
<feature type="binding site" evidence="4">
    <location>
        <begin position="181"/>
        <end position="185"/>
    </location>
    <ligand>
        <name>AMP</name>
        <dbReference type="ChEBI" id="CHEBI:456215"/>
    </ligand>
</feature>
<evidence type="ECO:0000256" key="1">
    <source>
        <dbReference type="ARBA" id="ARBA00022723"/>
    </source>
</evidence>
<dbReference type="GeneID" id="5017267"/>
<dbReference type="InterPro" id="IPR036971">
    <property type="entry name" value="PDEase_catalytic_dom_sf"/>
</dbReference>
<dbReference type="eggNOG" id="KOG3689">
    <property type="taxonomic scope" value="Eukaryota"/>
</dbReference>
<feature type="binding site" evidence="4">
    <location>
        <position position="222"/>
    </location>
    <ligand>
        <name>AMP</name>
        <dbReference type="ChEBI" id="CHEBI:456215"/>
    </ligand>
</feature>